<organism evidence="10 11">
    <name type="scientific">Salmonella typhi</name>
    <dbReference type="NCBI Taxonomy" id="90370"/>
    <lineage>
        <taxon>Bacteria</taxon>
        <taxon>Pseudomonadati</taxon>
        <taxon>Pseudomonadota</taxon>
        <taxon>Gammaproteobacteria</taxon>
        <taxon>Enterobacterales</taxon>
        <taxon>Enterobacteriaceae</taxon>
        <taxon>Salmonella</taxon>
    </lineage>
</organism>
<evidence type="ECO:0000313" key="10">
    <source>
        <dbReference type="EMBL" id="CAD07871.1"/>
    </source>
</evidence>
<keyword evidence="3 7" id="KW-0812">Transmembrane</keyword>
<evidence type="ECO:0000256" key="6">
    <source>
        <dbReference type="ARBA" id="ARBA00023136"/>
    </source>
</evidence>
<protein>
    <submittedName>
        <fullName evidence="10">Possible membrane transport protein</fullName>
    </submittedName>
</protein>
<name>Q8Z3E3_SALTI</name>
<evidence type="ECO:0000256" key="2">
    <source>
        <dbReference type="ARBA" id="ARBA00022448"/>
    </source>
</evidence>
<dbReference type="eggNOG" id="COG1055">
    <property type="taxonomic scope" value="Bacteria"/>
</dbReference>
<evidence type="ECO:0000256" key="5">
    <source>
        <dbReference type="ARBA" id="ARBA00022989"/>
    </source>
</evidence>
<feature type="transmembrane region" description="Helical" evidence="7">
    <location>
        <begin position="163"/>
        <end position="186"/>
    </location>
</feature>
<accession>Q8Z3E3</accession>
<feature type="transmembrane region" description="Helical" evidence="7">
    <location>
        <begin position="21"/>
        <end position="48"/>
    </location>
</feature>
<reference evidence="10 11" key="1">
    <citation type="journal article" date="2001" name="Nature">
        <title>Complete genome sequence of a multiple drug resistant Salmonella enterica serovar Typhi CT18.</title>
        <authorList>
            <person name="Parkhill J."/>
            <person name="Dougan G."/>
            <person name="James K.D."/>
            <person name="Thomson N.R."/>
            <person name="Pickard D."/>
            <person name="Wain J."/>
            <person name="Churcher C."/>
            <person name="Mungall K.L."/>
            <person name="Bentley S.D."/>
            <person name="Holden M.T.G."/>
            <person name="Sebaihia M."/>
            <person name="Baker S."/>
            <person name="Basham D."/>
            <person name="Brooks K."/>
            <person name="Chillingworth T."/>
            <person name="Connerton P."/>
            <person name="Cronin A."/>
            <person name="Davis P."/>
            <person name="Davies R.M."/>
            <person name="Dowd L."/>
            <person name="White N."/>
            <person name="Farrar J."/>
            <person name="Feltwell T."/>
            <person name="Hamlin N."/>
            <person name="Haque A."/>
            <person name="Hien T.T."/>
            <person name="Holroyd S."/>
            <person name="Jagels K."/>
            <person name="Krogh A."/>
            <person name="Larsen T.S."/>
            <person name="Leather S."/>
            <person name="Moule S."/>
            <person name="O'Gaora P."/>
            <person name="Parry C."/>
            <person name="Quail M."/>
            <person name="Rutherford K."/>
            <person name="Simmonds M."/>
            <person name="Skelton J."/>
            <person name="Stevens K."/>
            <person name="Whitehead S."/>
            <person name="Barrell B.G."/>
        </authorList>
    </citation>
    <scope>NUCLEOTIDE SEQUENCE [LARGE SCALE GENOMIC DNA]</scope>
    <source>
        <strain evidence="10 11">CT18</strain>
    </source>
</reference>
<keyword evidence="4" id="KW-0677">Repeat</keyword>
<dbReference type="GO" id="GO:0005886">
    <property type="term" value="C:plasma membrane"/>
    <property type="evidence" value="ECO:0007669"/>
    <property type="project" value="TreeGrafter"/>
</dbReference>
<dbReference type="KEGG" id="sty:STY3536"/>
<dbReference type="InterPro" id="IPR051679">
    <property type="entry name" value="DASS-Related_Transporters"/>
</dbReference>
<evidence type="ECO:0000256" key="3">
    <source>
        <dbReference type="ARBA" id="ARBA00022692"/>
    </source>
</evidence>
<dbReference type="Pfam" id="PF03600">
    <property type="entry name" value="CitMHS"/>
    <property type="match status" value="1"/>
</dbReference>
<evidence type="ECO:0000313" key="9">
    <source>
        <dbReference type="EMBL" id="AAO70806.1"/>
    </source>
</evidence>
<keyword evidence="12" id="KW-1185">Reference proteome</keyword>
<dbReference type="STRING" id="220341.gene:17587384"/>
<feature type="transmembrane region" description="Helical" evidence="7">
    <location>
        <begin position="54"/>
        <end position="72"/>
    </location>
</feature>
<dbReference type="NCBIfam" id="TIGR00785">
    <property type="entry name" value="dass"/>
    <property type="match status" value="1"/>
</dbReference>
<feature type="transmembrane region" description="Helical" evidence="7">
    <location>
        <begin position="344"/>
        <end position="375"/>
    </location>
</feature>
<feature type="transmembrane region" description="Helical" evidence="7">
    <location>
        <begin position="426"/>
        <end position="448"/>
    </location>
</feature>
<feature type="domain" description="Citrate transporter-like" evidence="8">
    <location>
        <begin position="43"/>
        <end position="394"/>
    </location>
</feature>
<gene>
    <name evidence="10" type="ordered locus">STY3536</name>
    <name evidence="9" type="ordered locus">t3271</name>
</gene>
<feature type="transmembrane region" description="Helical" evidence="7">
    <location>
        <begin position="206"/>
        <end position="226"/>
    </location>
</feature>
<comment type="subcellular location">
    <subcellularLocation>
        <location evidence="1">Membrane</location>
        <topology evidence="1">Multi-pass membrane protein</topology>
    </subcellularLocation>
</comment>
<evidence type="ECO:0000313" key="11">
    <source>
        <dbReference type="Proteomes" id="UP000000541"/>
    </source>
</evidence>
<dbReference type="Proteomes" id="UP000000541">
    <property type="component" value="Chromosome"/>
</dbReference>
<sequence length="450" mass="47363">MTYFLYGNNFSSSILDTISYIIDWIIINMEPITLTLCLLVFAIVMFVWEKVPLAVTSMIVCVALVITGVLNIKQAFAGFIDTNVILFVAMFIVGGALFETGMANKVGGVITRFAKTEKQLIFTIMVVVGLMSGVLSNTGTAAVLIPVVIGVAAKSGFSRSRLLMPLVFAAALGGNLSLIGAPGNLIAQSALQNIGGGFGFFEYAKIGLPMLICGILYFLTIGYRFLPNNATGGEVGSVGEQRDYSHVPQWKQRLSLVVLIATILGMIFEKKIGVSLAVTGCIGALVLVVSGVLTEKQAYKAIDSQTIFIFGGTLALAKALEMTGAGKLVADYVIGMLGQNSSPFMLLIAVFALSVVMTNFMSNTATTALLVPVSLSIAAGMGADPRAVLMATVIGGSCAYATPIGMPANMMVLSAGGYKFVDYAKAGIPLIIVSTIVSLILLPILFPFHP</sequence>
<accession>Q7C6Y2</accession>
<dbReference type="OMA" id="WRYDIVA"/>
<keyword evidence="6 7" id="KW-0472">Membrane</keyword>
<evidence type="ECO:0000256" key="4">
    <source>
        <dbReference type="ARBA" id="ARBA00022737"/>
    </source>
</evidence>
<reference evidence="9 12" key="2">
    <citation type="journal article" date="2003" name="J. Bacteriol.">
        <title>Comparative genomics of Salmonella enterica serovar Typhi strains Ty2 and CT18.</title>
        <authorList>
            <person name="Deng W."/>
            <person name="Liou S.R."/>
            <person name="Plunkett G.III."/>
            <person name="Mayhew G.F."/>
            <person name="Rose D.J."/>
            <person name="Burland V."/>
            <person name="Kodoyianni V."/>
            <person name="Schwartz D.C."/>
            <person name="Blattner F.R."/>
        </authorList>
    </citation>
    <scope>NUCLEOTIDE SEQUENCE [LARGE SCALE GENOMIC DNA]</scope>
    <source>
        <strain evidence="12">ATCC 700931 / Ty2</strain>
        <strain evidence="9">Ty2</strain>
    </source>
</reference>
<proteinExistence type="predicted"/>
<evidence type="ECO:0000256" key="1">
    <source>
        <dbReference type="ARBA" id="ARBA00004141"/>
    </source>
</evidence>
<dbReference type="PANTHER" id="PTHR43652:SF1">
    <property type="entry name" value="RESPONSE REGULATOR"/>
    <property type="match status" value="1"/>
</dbReference>
<evidence type="ECO:0000259" key="8">
    <source>
        <dbReference type="Pfam" id="PF03600"/>
    </source>
</evidence>
<dbReference type="EMBL" id="AL513382">
    <property type="protein sequence ID" value="CAD07871.1"/>
    <property type="molecule type" value="Genomic_DNA"/>
</dbReference>
<dbReference type="HOGENOM" id="CLU_005170_6_4_6"/>
<evidence type="ECO:0000256" key="7">
    <source>
        <dbReference type="SAM" id="Phobius"/>
    </source>
</evidence>
<feature type="transmembrane region" description="Helical" evidence="7">
    <location>
        <begin position="122"/>
        <end position="151"/>
    </location>
</feature>
<feature type="transmembrane region" description="Helical" evidence="7">
    <location>
        <begin position="84"/>
        <end position="102"/>
    </location>
</feature>
<feature type="transmembrane region" description="Helical" evidence="7">
    <location>
        <begin position="306"/>
        <end position="324"/>
    </location>
</feature>
<dbReference type="CDD" id="cd01115">
    <property type="entry name" value="SLC13_permease"/>
    <property type="match status" value="1"/>
</dbReference>
<keyword evidence="2" id="KW-0813">Transport</keyword>
<feature type="transmembrane region" description="Helical" evidence="7">
    <location>
        <begin position="387"/>
        <end position="406"/>
    </location>
</feature>
<dbReference type="EMBL" id="AE014613">
    <property type="protein sequence ID" value="AAO70806.1"/>
    <property type="molecule type" value="Genomic_DNA"/>
</dbReference>
<dbReference type="PANTHER" id="PTHR43652">
    <property type="entry name" value="BASIC AMINO ACID ANTIPORTER YFCC-RELATED"/>
    <property type="match status" value="1"/>
</dbReference>
<evidence type="ECO:0000313" key="12">
    <source>
        <dbReference type="Proteomes" id="UP000002670"/>
    </source>
</evidence>
<keyword evidence="5 7" id="KW-1133">Transmembrane helix</keyword>
<dbReference type="GO" id="GO:0022857">
    <property type="term" value="F:transmembrane transporter activity"/>
    <property type="evidence" value="ECO:0007669"/>
    <property type="project" value="InterPro"/>
</dbReference>
<feature type="transmembrane region" description="Helical" evidence="7">
    <location>
        <begin position="274"/>
        <end position="294"/>
    </location>
</feature>
<dbReference type="InterPro" id="IPR004680">
    <property type="entry name" value="Cit_transptr-like_dom"/>
</dbReference>
<dbReference type="Proteomes" id="UP000002670">
    <property type="component" value="Chromosome"/>
</dbReference>
<dbReference type="InterPro" id="IPR001898">
    <property type="entry name" value="SLC13A/DASS"/>
</dbReference>
<dbReference type="KEGG" id="stt:t3271"/>
<dbReference type="AlphaFoldDB" id="Q8Z3E3"/>
<dbReference type="PATRIC" id="fig|220341.7.peg.3600"/>